<dbReference type="PANTHER" id="PTHR22602">
    <property type="entry name" value="TRANSFERASE CAF17, MITOCHONDRIAL-RELATED"/>
    <property type="match status" value="1"/>
</dbReference>
<evidence type="ECO:0000256" key="3">
    <source>
        <dbReference type="ARBA" id="ARBA00023128"/>
    </source>
</evidence>
<dbReference type="SUPFAM" id="SSF103025">
    <property type="entry name" value="Folate-binding domain"/>
    <property type="match status" value="1"/>
</dbReference>
<dbReference type="GO" id="GO:0005759">
    <property type="term" value="C:mitochondrial matrix"/>
    <property type="evidence" value="ECO:0007669"/>
    <property type="project" value="UniProtKB-SubCell"/>
</dbReference>
<dbReference type="NCBIfam" id="TIGR03317">
    <property type="entry name" value="ygfZ_signature"/>
    <property type="match status" value="1"/>
</dbReference>
<dbReference type="GO" id="GO:0016226">
    <property type="term" value="P:iron-sulfur cluster assembly"/>
    <property type="evidence" value="ECO:0007669"/>
    <property type="project" value="TreeGrafter"/>
</dbReference>
<dbReference type="eggNOG" id="KOG2929">
    <property type="taxonomic scope" value="Eukaryota"/>
</dbReference>
<evidence type="ECO:0000313" key="9">
    <source>
        <dbReference type="Proteomes" id="UP000256601"/>
    </source>
</evidence>
<dbReference type="InterPro" id="IPR027266">
    <property type="entry name" value="TrmE/GcvT-like"/>
</dbReference>
<dbReference type="Proteomes" id="UP000256601">
    <property type="component" value="Unassembled WGS sequence"/>
</dbReference>
<dbReference type="InterPro" id="IPR045179">
    <property type="entry name" value="YgfZ/GcvT"/>
</dbReference>
<feature type="region of interest" description="Disordered" evidence="5">
    <location>
        <begin position="353"/>
        <end position="407"/>
    </location>
</feature>
<dbReference type="EMBL" id="KZ858977">
    <property type="protein sequence ID" value="RDW26574.1"/>
    <property type="molecule type" value="Genomic_DNA"/>
</dbReference>
<keyword evidence="7" id="KW-0808">Transferase</keyword>
<evidence type="ECO:0000256" key="4">
    <source>
        <dbReference type="ARBA" id="ARBA00093447"/>
    </source>
</evidence>
<dbReference type="GO" id="GO:0016740">
    <property type="term" value="F:transferase activity"/>
    <property type="evidence" value="ECO:0007669"/>
    <property type="project" value="UniProtKB-KW"/>
</dbReference>
<evidence type="ECO:0000256" key="1">
    <source>
        <dbReference type="ARBA" id="ARBA00004305"/>
    </source>
</evidence>
<proteinExistence type="inferred from homology"/>
<keyword evidence="2" id="KW-0809">Transit peptide</keyword>
<dbReference type="AlphaFoldDB" id="A0A1D8NER5"/>
<reference evidence="7 9" key="2">
    <citation type="submission" date="2018-07" db="EMBL/GenBank/DDBJ databases">
        <title>Draft Genome Assemblies for Five Robust Yarrowia lipolytica Strains Exhibiting High Lipid Production and Pentose Sugar Utilization and Sugar Alcohol Secretion from Undetoxified Lignocellulosic Biomass Hydrolysates.</title>
        <authorList>
            <consortium name="DOE Joint Genome Institute"/>
            <person name="Walker C."/>
            <person name="Ryu S."/>
            <person name="Na H."/>
            <person name="Zane M."/>
            <person name="LaButti K."/>
            <person name="Lipzen A."/>
            <person name="Haridas S."/>
            <person name="Barry K."/>
            <person name="Grigoriev I.V."/>
            <person name="Quarterman J."/>
            <person name="Slininger P."/>
            <person name="Dien B."/>
            <person name="Trinh C.T."/>
        </authorList>
    </citation>
    <scope>NUCLEOTIDE SEQUENCE [LARGE SCALE GENOMIC DNA]</scope>
    <source>
        <strain evidence="7 9">YB392</strain>
    </source>
</reference>
<reference evidence="6 8" key="1">
    <citation type="journal article" date="2016" name="PLoS ONE">
        <title>Sequence Assembly of Yarrowia lipolytica Strain W29/CLIB89 Shows Transposable Element Diversity.</title>
        <authorList>
            <person name="Magnan C."/>
            <person name="Yu J."/>
            <person name="Chang I."/>
            <person name="Jahn E."/>
            <person name="Kanomata Y."/>
            <person name="Wu J."/>
            <person name="Zeller M."/>
            <person name="Oakes M."/>
            <person name="Baldi P."/>
            <person name="Sandmeyer S."/>
        </authorList>
    </citation>
    <scope>NUCLEOTIDE SEQUENCE [LARGE SCALE GENOMIC DNA]</scope>
    <source>
        <strain evidence="6">CLIB89</strain>
        <strain evidence="8">CLIB89(W29)</strain>
    </source>
</reference>
<evidence type="ECO:0000313" key="7">
    <source>
        <dbReference type="EMBL" id="RDW26574.1"/>
    </source>
</evidence>
<dbReference type="Proteomes" id="UP000182444">
    <property type="component" value="Chromosome 1D"/>
</dbReference>
<evidence type="ECO:0000256" key="2">
    <source>
        <dbReference type="ARBA" id="ARBA00022946"/>
    </source>
</evidence>
<evidence type="ECO:0000256" key="5">
    <source>
        <dbReference type="SAM" id="MobiDB-lite"/>
    </source>
</evidence>
<dbReference type="VEuPathDB" id="FungiDB:YALI0_D15774g"/>
<dbReference type="InterPro" id="IPR017703">
    <property type="entry name" value="YgfZ/GCV_T_CS"/>
</dbReference>
<dbReference type="PANTHER" id="PTHR22602:SF0">
    <property type="entry name" value="TRANSFERASE CAF17, MITOCHONDRIAL-RELATED"/>
    <property type="match status" value="1"/>
</dbReference>
<dbReference type="KEGG" id="yli:2910177"/>
<dbReference type="VEuPathDB" id="FungiDB:YALI1_D19321g"/>
<organism evidence="6 8">
    <name type="scientific">Yarrowia lipolytica</name>
    <name type="common">Candida lipolytica</name>
    <dbReference type="NCBI Taxonomy" id="4952"/>
    <lineage>
        <taxon>Eukaryota</taxon>
        <taxon>Fungi</taxon>
        <taxon>Dikarya</taxon>
        <taxon>Ascomycota</taxon>
        <taxon>Saccharomycotina</taxon>
        <taxon>Dipodascomycetes</taxon>
        <taxon>Dipodascales</taxon>
        <taxon>Dipodascales incertae sedis</taxon>
        <taxon>Yarrowia</taxon>
    </lineage>
</organism>
<dbReference type="FunFam" id="3.30.1360.120:FF:000049">
    <property type="entry name" value="Putative transferase CAF17, mitochondrial"/>
    <property type="match status" value="1"/>
</dbReference>
<comment type="subcellular location">
    <subcellularLocation>
        <location evidence="1">Mitochondrion matrix</location>
    </subcellularLocation>
</comment>
<comment type="similarity">
    <text evidence="4">Belongs to the GcvT family. CAF17/IBA57 subfamily.</text>
</comment>
<protein>
    <submittedName>
        <fullName evidence="7">Putative transferase CAF17, mitochondrial</fullName>
    </submittedName>
</protein>
<dbReference type="Gene3D" id="3.30.1360.120">
    <property type="entry name" value="Probable tRNA modification gtpase trme, domain 1"/>
    <property type="match status" value="1"/>
</dbReference>
<feature type="compositionally biased region" description="Basic and acidic residues" evidence="5">
    <location>
        <begin position="365"/>
        <end position="376"/>
    </location>
</feature>
<feature type="compositionally biased region" description="Polar residues" evidence="5">
    <location>
        <begin position="353"/>
        <end position="363"/>
    </location>
</feature>
<evidence type="ECO:0000313" key="6">
    <source>
        <dbReference type="EMBL" id="AOW04122.1"/>
    </source>
</evidence>
<accession>A0A1D8NER5</accession>
<sequence>MLRALQRHAGTHMGIDVPLFRQMTPMGHRLSSTRPNYMTSIRLKSTIPHVGRVDLTNSKTMVHVSGRDAAKLLNGLFTLPVSSGAATPFSGVFGAFLNGKGRVITDAFLYTTSNHTEEDQSFVIEFDKAVEDELLLHLKRHRIRAKVKMEKLTDYECIFIWNRDATPDYWRRENECDSGFFQSLCEVAWSVAEVGETSEVEEKNGEPAQKPLYGLLVDDRYPLLGIRMILPAKTSTTYFSAIPSANLTQYNMLRYIRGTPEGSREIPPNKALPMESDLDYMNGLDFNRGCYVGQELTIRTHHTGVVRKRIVPFQLYQEGQEPGEYECQYDPELSGALPPLLDGSNVISLNSQPEERTFASSPFDSPKKEAEPKSEEAASEGGVPSWAKPKETDAAESNLPNKPKPVKLGNILSHHGNVGMALVRLDKIMQQQDIQLAVELPPGPNGEVNYLRAKLYYPLFVTDVSEAEAEAEAELEMERVRKEETHKNGQL</sequence>
<gene>
    <name evidence="7" type="ORF">B0I71DRAFT_130629</name>
    <name evidence="6" type="ORF">YALI1_D19321g</name>
</gene>
<keyword evidence="3" id="KW-0496">Mitochondrion</keyword>
<dbReference type="EMBL" id="CP017556">
    <property type="protein sequence ID" value="AOW04122.1"/>
    <property type="molecule type" value="Genomic_DNA"/>
</dbReference>
<name>A0A1D8NER5_YARLL</name>
<evidence type="ECO:0000313" key="8">
    <source>
        <dbReference type="Proteomes" id="UP000182444"/>
    </source>
</evidence>